<dbReference type="GO" id="GO:0005615">
    <property type="term" value="C:extracellular space"/>
    <property type="evidence" value="ECO:0007669"/>
    <property type="project" value="TreeGrafter"/>
</dbReference>
<dbReference type="PANTHER" id="PTHR11533">
    <property type="entry name" value="PROTEASE M1 ZINC METALLOPROTEASE"/>
    <property type="match status" value="1"/>
</dbReference>
<keyword evidence="1" id="KW-0732">Signal</keyword>
<dbReference type="RefSeq" id="WP_139640207.1">
    <property type="nucleotide sequence ID" value="NZ_BAAAZS010000066.1"/>
</dbReference>
<evidence type="ECO:0000313" key="2">
    <source>
        <dbReference type="EMBL" id="TNM34454.1"/>
    </source>
</evidence>
<dbReference type="AlphaFoldDB" id="A0A5C4VEW7"/>
<name>A0A5C4VEW7_9ACTN</name>
<dbReference type="GO" id="GO:0008270">
    <property type="term" value="F:zinc ion binding"/>
    <property type="evidence" value="ECO:0007669"/>
    <property type="project" value="TreeGrafter"/>
</dbReference>
<keyword evidence="3" id="KW-1185">Reference proteome</keyword>
<dbReference type="GO" id="GO:0042277">
    <property type="term" value="F:peptide binding"/>
    <property type="evidence" value="ECO:0007669"/>
    <property type="project" value="TreeGrafter"/>
</dbReference>
<dbReference type="Gene3D" id="2.60.40.1730">
    <property type="entry name" value="tricorn interacting facor f3 domain"/>
    <property type="match status" value="1"/>
</dbReference>
<dbReference type="InterPro" id="IPR027268">
    <property type="entry name" value="Peptidase_M4/M1_CTD_sf"/>
</dbReference>
<organism evidence="2 3">
    <name type="scientific">Streptomyces sedi</name>
    <dbReference type="NCBI Taxonomy" id="555059"/>
    <lineage>
        <taxon>Bacteria</taxon>
        <taxon>Bacillati</taxon>
        <taxon>Actinomycetota</taxon>
        <taxon>Actinomycetes</taxon>
        <taxon>Kitasatosporales</taxon>
        <taxon>Streptomycetaceae</taxon>
        <taxon>Streptomyces</taxon>
    </lineage>
</organism>
<dbReference type="GO" id="GO:0016020">
    <property type="term" value="C:membrane"/>
    <property type="evidence" value="ECO:0007669"/>
    <property type="project" value="TreeGrafter"/>
</dbReference>
<proteinExistence type="predicted"/>
<feature type="signal peptide" evidence="1">
    <location>
        <begin position="1"/>
        <end position="28"/>
    </location>
</feature>
<feature type="chain" id="PRO_5022757029" evidence="1">
    <location>
        <begin position="29"/>
        <end position="459"/>
    </location>
</feature>
<dbReference type="InterPro" id="IPR042097">
    <property type="entry name" value="Aminopeptidase_N-like_N_sf"/>
</dbReference>
<dbReference type="Proteomes" id="UP000311713">
    <property type="component" value="Unassembled WGS sequence"/>
</dbReference>
<gene>
    <name evidence="2" type="ORF">FH715_01925</name>
</gene>
<dbReference type="EMBL" id="VDGT01000001">
    <property type="protein sequence ID" value="TNM34454.1"/>
    <property type="molecule type" value="Genomic_DNA"/>
</dbReference>
<dbReference type="SUPFAM" id="SSF63737">
    <property type="entry name" value="Leukotriene A4 hydrolase N-terminal domain"/>
    <property type="match status" value="1"/>
</dbReference>
<evidence type="ECO:0000313" key="3">
    <source>
        <dbReference type="Proteomes" id="UP000311713"/>
    </source>
</evidence>
<accession>A0A5C4VEW7</accession>
<reference evidence="2 3" key="1">
    <citation type="submission" date="2019-06" db="EMBL/GenBank/DDBJ databases">
        <title>Draft genome of Streptomyces sedi sp. JCM16909.</title>
        <authorList>
            <person name="Klykleung N."/>
            <person name="Tanasupawat S."/>
            <person name="Kudo T."/>
            <person name="Yuki M."/>
            <person name="Ohkuma M."/>
        </authorList>
    </citation>
    <scope>NUCLEOTIDE SEQUENCE [LARGE SCALE GENOMIC DNA]</scope>
    <source>
        <strain evidence="2 3">JCM 16909</strain>
    </source>
</reference>
<dbReference type="PANTHER" id="PTHR11533:SF174">
    <property type="entry name" value="PUROMYCIN-SENSITIVE AMINOPEPTIDASE-RELATED"/>
    <property type="match status" value="1"/>
</dbReference>
<dbReference type="Gene3D" id="1.10.390.10">
    <property type="entry name" value="Neutral Protease Domain 2"/>
    <property type="match status" value="1"/>
</dbReference>
<dbReference type="OrthoDB" id="100605at2"/>
<dbReference type="SUPFAM" id="SSF55486">
    <property type="entry name" value="Metalloproteases ('zincins'), catalytic domain"/>
    <property type="match status" value="1"/>
</dbReference>
<sequence>MPRPGRRLRTALLASPLPLFLAASHVVAAPETASPGDPRATVDLPYDVHDYDVDIAYTPESETLSGRTTLTATAGPDLHSVELALRLTATSVTVDGTPVENFGQTDATLDIDLPEPLPDGHRFTVEITYEGVPGESPAWVPTTDGGSVTVTGGSVGTWFPAHDTPRDQALLRVKAAVPSDWTAVSNGTETPPEVRGDTAVFRWSTSHALSPESAVLGMGPWETERSRLSDGTPVTNVYGAGQRKLMKPLADQAPRMIQFLEDAYGPYPFDTLGGIYVEALSQDTPFYAPQGRVIFPAPDWADESVLVHELAHQWFGASVGGDGTASGCLGECFATYTEWMWAADQSGVDLDDRYRDGIAEHRGDEAWWSGTIESGAAMYTKSPFMMHALSHYVGEDAFRRLLTRWPTENAHSVRRWHEFEAMAAEEAGRDMTGFFDAWVRGRSEPAPSYLWPGALAPRS</sequence>
<dbReference type="GO" id="GO:0005737">
    <property type="term" value="C:cytoplasm"/>
    <property type="evidence" value="ECO:0007669"/>
    <property type="project" value="TreeGrafter"/>
</dbReference>
<dbReference type="InterPro" id="IPR050344">
    <property type="entry name" value="Peptidase_M1_aminopeptidases"/>
</dbReference>
<dbReference type="GO" id="GO:0070006">
    <property type="term" value="F:metalloaminopeptidase activity"/>
    <property type="evidence" value="ECO:0007669"/>
    <property type="project" value="TreeGrafter"/>
</dbReference>
<protein>
    <submittedName>
        <fullName evidence="2">M1 family metallopeptidase</fullName>
    </submittedName>
</protein>
<evidence type="ECO:0000256" key="1">
    <source>
        <dbReference type="SAM" id="SignalP"/>
    </source>
</evidence>
<comment type="caution">
    <text evidence="2">The sequence shown here is derived from an EMBL/GenBank/DDBJ whole genome shotgun (WGS) entry which is preliminary data.</text>
</comment>
<dbReference type="GO" id="GO:0043171">
    <property type="term" value="P:peptide catabolic process"/>
    <property type="evidence" value="ECO:0007669"/>
    <property type="project" value="TreeGrafter"/>
</dbReference>